<comment type="pathway">
    <text evidence="1">Glycolipid biosynthesis; glycosylphosphatidylinositol-anchor biosynthesis.</text>
</comment>
<dbReference type="GO" id="GO:0005789">
    <property type="term" value="C:endoplasmic reticulum membrane"/>
    <property type="evidence" value="ECO:0007669"/>
    <property type="project" value="UniProtKB-SubCell"/>
</dbReference>
<keyword evidence="1" id="KW-0256">Endoplasmic reticulum</keyword>
<accession>A0A1B7MFB2</accession>
<keyword evidence="3" id="KW-1185">Reference proteome</keyword>
<dbReference type="Proteomes" id="UP000092154">
    <property type="component" value="Unassembled WGS sequence"/>
</dbReference>
<dbReference type="OrthoDB" id="2748310at2759"/>
<dbReference type="GO" id="GO:0006506">
    <property type="term" value="P:GPI anchor biosynthetic process"/>
    <property type="evidence" value="ECO:0007669"/>
    <property type="project" value="UniProtKB-UniPathway"/>
</dbReference>
<evidence type="ECO:0000313" key="3">
    <source>
        <dbReference type="Proteomes" id="UP000092154"/>
    </source>
</evidence>
<dbReference type="PANTHER" id="PTHR12250">
    <property type="entry name" value="PHOSPHATIDYLINOSITOL GLYCAN, CLASS N"/>
    <property type="match status" value="1"/>
</dbReference>
<protein>
    <recommendedName>
        <fullName evidence="1">GPI ethanolamine phosphate transferase 1</fullName>
        <ecNumber evidence="1">2.-.-.-</ecNumber>
    </recommendedName>
</protein>
<dbReference type="AlphaFoldDB" id="A0A1B7MFB2"/>
<reference evidence="2 3" key="1">
    <citation type="submission" date="2016-06" db="EMBL/GenBank/DDBJ databases">
        <title>Comparative genomics of the ectomycorrhizal sister species Rhizopogon vinicolor and Rhizopogon vesiculosus (Basidiomycota: Boletales) reveals a divergence of the mating type B locus.</title>
        <authorList>
            <consortium name="DOE Joint Genome Institute"/>
            <person name="Mujic A.B."/>
            <person name="Kuo A."/>
            <person name="Tritt A."/>
            <person name="Lipzen A."/>
            <person name="Chen C."/>
            <person name="Johnson J."/>
            <person name="Sharma A."/>
            <person name="Barry K."/>
            <person name="Grigoriev I.V."/>
            <person name="Spatafora J.W."/>
        </authorList>
    </citation>
    <scope>NUCLEOTIDE SEQUENCE [LARGE SCALE GENOMIC DNA]</scope>
    <source>
        <strain evidence="2 3">AM-OR11-026</strain>
    </source>
</reference>
<gene>
    <name evidence="2" type="ORF">K503DRAFT_787936</name>
</gene>
<evidence type="ECO:0000256" key="1">
    <source>
        <dbReference type="RuleBase" id="RU367138"/>
    </source>
</evidence>
<dbReference type="EMBL" id="KV449478">
    <property type="protein sequence ID" value="OAX31284.1"/>
    <property type="molecule type" value="Genomic_DNA"/>
</dbReference>
<comment type="subcellular location">
    <subcellularLocation>
        <location evidence="1">Endoplasmic reticulum membrane</location>
        <topology evidence="1">Multi-pass membrane protein</topology>
    </subcellularLocation>
</comment>
<dbReference type="EC" id="2.-.-.-" evidence="1"/>
<dbReference type="InterPro" id="IPR007070">
    <property type="entry name" value="GPI_EtnP_transferase_1"/>
</dbReference>
<sequence>MTSHLTYGKPCVNVGREQPENYVYQTLAPFGGVGDGELATSSLNSNDTVRSDSALVQRLQHLKVQIRSLMVYPKSRVRVRTSRQWLCTRLQVDFTPGIPTSMFPLTANRRAIRVKALTSPAGKLAMGIELLWAPLHSVILMQEVCRCKLSSALSPYGAERPIRGGVFHPATTSLCVAHTCLVLVHMDACNYYHANAHISLLWMPAILPHADAHKLLPWMPAILPHADARILLSRMPANLAHAEGGPFWLAVITSYFLTSMRCWACFPAPTILGIRDPDNTRTPLIAWGRGIRGPLPDSIPSSYDDYSHPWQLDDFLRRDIEQADLAPPMSALLDPTRPGYYLLPREDESALAPLALANADRTIELPVHKQFAWKNRRLRIRYKAFESLEKITQDGKPSKASWVSKIERLISDRRSFEARQETAELRYLETIAATATLAIFWALFAAQRAPWTFYVYQSALRGVPVLVQQFKSSEGPGPIFRLLPIFNPLLVVALLIFKTVAPHTRDDDDIFLNVKDTCEIVAGDRLVYALLGSTLCWHTGLVQARTKSG</sequence>
<dbReference type="InParanoid" id="A0A1B7MFB2"/>
<proteinExistence type="inferred from homology"/>
<dbReference type="STRING" id="1314800.A0A1B7MFB2"/>
<dbReference type="PANTHER" id="PTHR12250:SF0">
    <property type="entry name" value="GPI ETHANOLAMINE PHOSPHATE TRANSFERASE 1"/>
    <property type="match status" value="1"/>
</dbReference>
<organism evidence="2 3">
    <name type="scientific">Rhizopogon vinicolor AM-OR11-026</name>
    <dbReference type="NCBI Taxonomy" id="1314800"/>
    <lineage>
        <taxon>Eukaryota</taxon>
        <taxon>Fungi</taxon>
        <taxon>Dikarya</taxon>
        <taxon>Basidiomycota</taxon>
        <taxon>Agaricomycotina</taxon>
        <taxon>Agaricomycetes</taxon>
        <taxon>Agaricomycetidae</taxon>
        <taxon>Boletales</taxon>
        <taxon>Suillineae</taxon>
        <taxon>Rhizopogonaceae</taxon>
        <taxon>Rhizopogon</taxon>
    </lineage>
</organism>
<comment type="similarity">
    <text evidence="1">Belongs to the PIGG/PIGN/PIGO family. PIGN subfamily.</text>
</comment>
<keyword evidence="1" id="KW-0808">Transferase</keyword>
<keyword evidence="1" id="KW-0337">GPI-anchor biosynthesis</keyword>
<dbReference type="UniPathway" id="UPA00196"/>
<evidence type="ECO:0000313" key="2">
    <source>
        <dbReference type="EMBL" id="OAX31284.1"/>
    </source>
</evidence>
<comment type="function">
    <text evidence="1">Ethanolamine phosphate transferase involved in glycosylphosphatidylinositol-anchor biosynthesis. Transfers ethanolamine phosphate to the first alpha-1,4-linked mannose of the glycosylphosphatidylinositol precursor of GPI-anchor.</text>
</comment>
<dbReference type="GO" id="GO:0051377">
    <property type="term" value="F:mannose-ethanolamine phosphotransferase activity"/>
    <property type="evidence" value="ECO:0007669"/>
    <property type="project" value="UniProtKB-UniRule"/>
</dbReference>
<name>A0A1B7MFB2_9AGAM</name>